<dbReference type="InterPro" id="IPR027417">
    <property type="entry name" value="P-loop_NTPase"/>
</dbReference>
<protein>
    <recommendedName>
        <fullName evidence="4">J domain-containing protein</fullName>
    </recommendedName>
</protein>
<gene>
    <name evidence="5" type="ORF">SOCEGT47_005000</name>
</gene>
<evidence type="ECO:0000256" key="2">
    <source>
        <dbReference type="ARBA" id="ARBA00022840"/>
    </source>
</evidence>
<dbReference type="InterPro" id="IPR010982">
    <property type="entry name" value="Lambda_DNA-bd_dom_sf"/>
</dbReference>
<sequence>MSSSGDSLFPSRFSTPPPSSAEDDLALPGESPPFTTSRSRPRRVIAVGGGRGGVGKATAAVNLGVYFAQLGRDVIILDTDAYSPGLHAALGIEAPPLVTREDIEEGKAEPIATTVPGLRLVPTAYDPMTATPLRPSRAAYWMKMIHELDVDYVIVSLGAATGSSTLDLFLHADVGICVTTPEPLAVEHTYRFCRALYQRTLRRALMKERFKIRLVEKVAASLPPLATPRDFILEMKRFDEGVASLAAAQLPRVTPHLVVSQTRHRSDLELGPAMSAVSERFLGISLDYLGHIEHDDAVWLTARRRQPLLIDSPTSKSARNLERVARRILALLAARDTRPADAHARALAAASKSAAPPTLYDALGLARTAADDEIRRAYKRQRDIYREGSLPVVSVLSPEVLQKEQARIEEAHDTLLDPVRRRAYDLSTYPDDPRMALGPARPENAAAAAELAMLQAELAREINAETQFSGALLRKVRESQGVELSDIAQRTKISLAHLQAIENEATGDLPAPVYVQGFVQEIAKYLRLDPAQVAKTYMRRLRELSAGTRAKQHG</sequence>
<evidence type="ECO:0000313" key="5">
    <source>
        <dbReference type="EMBL" id="AUX20037.1"/>
    </source>
</evidence>
<accession>A0A4P2PTR5</accession>
<evidence type="ECO:0000259" key="4">
    <source>
        <dbReference type="PROSITE" id="PS50076"/>
    </source>
</evidence>
<dbReference type="Proteomes" id="UP000295781">
    <property type="component" value="Chromosome"/>
</dbReference>
<dbReference type="InterPro" id="IPR050625">
    <property type="entry name" value="ParA/MinD_ATPase"/>
</dbReference>
<evidence type="ECO:0000313" key="6">
    <source>
        <dbReference type="Proteomes" id="UP000295781"/>
    </source>
</evidence>
<dbReference type="EMBL" id="CP012670">
    <property type="protein sequence ID" value="AUX20037.1"/>
    <property type="molecule type" value="Genomic_DNA"/>
</dbReference>
<feature type="region of interest" description="Disordered" evidence="3">
    <location>
        <begin position="1"/>
        <end position="42"/>
    </location>
</feature>
<dbReference type="PANTHER" id="PTHR43384">
    <property type="entry name" value="SEPTUM SITE-DETERMINING PROTEIN MIND HOMOLOG, CHLOROPLASTIC-RELATED"/>
    <property type="match status" value="1"/>
</dbReference>
<dbReference type="RefSeq" id="WP_129344936.1">
    <property type="nucleotide sequence ID" value="NZ_CP012670.1"/>
</dbReference>
<dbReference type="Pfam" id="PF10609">
    <property type="entry name" value="ParA"/>
    <property type="match status" value="1"/>
</dbReference>
<dbReference type="GO" id="GO:0003677">
    <property type="term" value="F:DNA binding"/>
    <property type="evidence" value="ECO:0007669"/>
    <property type="project" value="InterPro"/>
</dbReference>
<name>A0A4P2PTR5_SORCE</name>
<dbReference type="PANTHER" id="PTHR43384:SF6">
    <property type="entry name" value="SEPTUM SITE-DETERMINING PROTEIN MIND HOMOLOG, CHLOROPLASTIC"/>
    <property type="match status" value="1"/>
</dbReference>
<proteinExistence type="predicted"/>
<dbReference type="GO" id="GO:0005829">
    <property type="term" value="C:cytosol"/>
    <property type="evidence" value="ECO:0007669"/>
    <property type="project" value="TreeGrafter"/>
</dbReference>
<evidence type="ECO:0000256" key="1">
    <source>
        <dbReference type="ARBA" id="ARBA00022741"/>
    </source>
</evidence>
<dbReference type="PROSITE" id="PS50076">
    <property type="entry name" value="DNAJ_2"/>
    <property type="match status" value="1"/>
</dbReference>
<dbReference type="InterPro" id="IPR036869">
    <property type="entry name" value="J_dom_sf"/>
</dbReference>
<dbReference type="SUPFAM" id="SSF46565">
    <property type="entry name" value="Chaperone J-domain"/>
    <property type="match status" value="1"/>
</dbReference>
<dbReference type="GO" id="GO:0009898">
    <property type="term" value="C:cytoplasmic side of plasma membrane"/>
    <property type="evidence" value="ECO:0007669"/>
    <property type="project" value="TreeGrafter"/>
</dbReference>
<dbReference type="Pfam" id="PF13413">
    <property type="entry name" value="HTH_25"/>
    <property type="match status" value="1"/>
</dbReference>
<dbReference type="InterPro" id="IPR001623">
    <property type="entry name" value="DnaJ_domain"/>
</dbReference>
<dbReference type="OrthoDB" id="9773088at2"/>
<dbReference type="InterPro" id="IPR001387">
    <property type="entry name" value="Cro/C1-type_HTH"/>
</dbReference>
<dbReference type="SUPFAM" id="SSF52540">
    <property type="entry name" value="P-loop containing nucleoside triphosphate hydrolases"/>
    <property type="match status" value="1"/>
</dbReference>
<feature type="domain" description="J" evidence="4">
    <location>
        <begin position="358"/>
        <end position="428"/>
    </location>
</feature>
<keyword evidence="2" id="KW-0067">ATP-binding</keyword>
<organism evidence="5 6">
    <name type="scientific">Sorangium cellulosum</name>
    <name type="common">Polyangium cellulosum</name>
    <dbReference type="NCBI Taxonomy" id="56"/>
    <lineage>
        <taxon>Bacteria</taxon>
        <taxon>Pseudomonadati</taxon>
        <taxon>Myxococcota</taxon>
        <taxon>Polyangia</taxon>
        <taxon>Polyangiales</taxon>
        <taxon>Polyangiaceae</taxon>
        <taxon>Sorangium</taxon>
    </lineage>
</organism>
<keyword evidence="1" id="KW-0547">Nucleotide-binding</keyword>
<evidence type="ECO:0000256" key="3">
    <source>
        <dbReference type="SAM" id="MobiDB-lite"/>
    </source>
</evidence>
<dbReference type="Gene3D" id="1.10.260.40">
    <property type="entry name" value="lambda repressor-like DNA-binding domains"/>
    <property type="match status" value="1"/>
</dbReference>
<dbReference type="GO" id="GO:0005524">
    <property type="term" value="F:ATP binding"/>
    <property type="evidence" value="ECO:0007669"/>
    <property type="project" value="UniProtKB-KW"/>
</dbReference>
<dbReference type="Gene3D" id="3.40.50.300">
    <property type="entry name" value="P-loop containing nucleotide triphosphate hydrolases"/>
    <property type="match status" value="1"/>
</dbReference>
<dbReference type="GO" id="GO:0051782">
    <property type="term" value="P:negative regulation of cell division"/>
    <property type="evidence" value="ECO:0007669"/>
    <property type="project" value="TreeGrafter"/>
</dbReference>
<dbReference type="AlphaFoldDB" id="A0A4P2PTR5"/>
<dbReference type="GO" id="GO:0016887">
    <property type="term" value="F:ATP hydrolysis activity"/>
    <property type="evidence" value="ECO:0007669"/>
    <property type="project" value="TreeGrafter"/>
</dbReference>
<dbReference type="CDD" id="cd00093">
    <property type="entry name" value="HTH_XRE"/>
    <property type="match status" value="1"/>
</dbReference>
<reference evidence="5 6" key="1">
    <citation type="submission" date="2015-09" db="EMBL/GenBank/DDBJ databases">
        <title>Sorangium comparison.</title>
        <authorList>
            <person name="Zaburannyi N."/>
            <person name="Bunk B."/>
            <person name="Overmann J."/>
            <person name="Mueller R."/>
        </authorList>
    </citation>
    <scope>NUCLEOTIDE SEQUENCE [LARGE SCALE GENOMIC DNA]</scope>
    <source>
        <strain evidence="5 6">So ceGT47</strain>
    </source>
</reference>
<dbReference type="InterPro" id="IPR033756">
    <property type="entry name" value="YlxH/NBP35"/>
</dbReference>
<dbReference type="Gene3D" id="1.10.287.110">
    <property type="entry name" value="DnaJ domain"/>
    <property type="match status" value="1"/>
</dbReference>